<name>A0AA39KVY3_MICHY</name>
<feature type="disulfide bond" evidence="6">
    <location>
        <begin position="183"/>
        <end position="196"/>
    </location>
</feature>
<keyword evidence="3" id="KW-0325">Glycoprotein</keyword>
<evidence type="ECO:0000256" key="1">
    <source>
        <dbReference type="ARBA" id="ARBA00008871"/>
    </source>
</evidence>
<dbReference type="InterPro" id="IPR018155">
    <property type="entry name" value="Hyaluronidase"/>
</dbReference>
<evidence type="ECO:0000313" key="8">
    <source>
        <dbReference type="EMBL" id="KAK0175749.1"/>
    </source>
</evidence>
<keyword evidence="7" id="KW-0326">Glycosidase</keyword>
<gene>
    <name evidence="8" type="ORF">PV327_009476</name>
</gene>
<dbReference type="PANTHER" id="PTHR11769:SF35">
    <property type="entry name" value="HYALURONIDASE"/>
    <property type="match status" value="1"/>
</dbReference>
<dbReference type="InterPro" id="IPR013785">
    <property type="entry name" value="Aldolase_TIM"/>
</dbReference>
<dbReference type="PIRSF" id="PIRSF038193">
    <property type="entry name" value="Hyaluronidase"/>
    <property type="match status" value="1"/>
</dbReference>
<protein>
    <recommendedName>
        <fullName evidence="7">Hyaluronidase</fullName>
        <ecNumber evidence="7">3.2.1.35</ecNumber>
    </recommendedName>
</protein>
<feature type="disulfide bond" evidence="6">
    <location>
        <begin position="17"/>
        <end position="307"/>
    </location>
</feature>
<evidence type="ECO:0000256" key="5">
    <source>
        <dbReference type="PIRSR" id="PIRSR038193-1"/>
    </source>
</evidence>
<evidence type="ECO:0000256" key="2">
    <source>
        <dbReference type="ARBA" id="ARBA00023157"/>
    </source>
</evidence>
<dbReference type="Pfam" id="PF01630">
    <property type="entry name" value="Glyco_hydro_56"/>
    <property type="match status" value="1"/>
</dbReference>
<feature type="active site" description="Proton donor" evidence="5">
    <location>
        <position position="107"/>
    </location>
</feature>
<comment type="caution">
    <text evidence="8">The sequence shown here is derived from an EMBL/GenBank/DDBJ whole genome shotgun (WGS) entry which is preliminary data.</text>
</comment>
<dbReference type="EC" id="3.2.1.35" evidence="7"/>
<keyword evidence="2 6" id="KW-1015">Disulfide bond</keyword>
<evidence type="ECO:0000313" key="9">
    <source>
        <dbReference type="Proteomes" id="UP001168972"/>
    </source>
</evidence>
<dbReference type="AlphaFoldDB" id="A0AA39KVY3"/>
<dbReference type="InterPro" id="IPR017853">
    <property type="entry name" value="GH"/>
</dbReference>
<dbReference type="SUPFAM" id="SSF51445">
    <property type="entry name" value="(Trans)glycosidases"/>
    <property type="match status" value="1"/>
</dbReference>
<reference evidence="8" key="2">
    <citation type="submission" date="2023-03" db="EMBL/GenBank/DDBJ databases">
        <authorList>
            <person name="Inwood S.N."/>
            <person name="Skelly J.G."/>
            <person name="Guhlin J."/>
            <person name="Harrop T.W.R."/>
            <person name="Goldson S.G."/>
            <person name="Dearden P.K."/>
        </authorList>
    </citation>
    <scope>NUCLEOTIDE SEQUENCE</scope>
    <source>
        <strain evidence="8">Lincoln</strain>
        <tissue evidence="8">Whole body</tissue>
    </source>
</reference>
<comment type="similarity">
    <text evidence="1 4 7">Belongs to the glycosyl hydrolase 56 family.</text>
</comment>
<reference evidence="8" key="1">
    <citation type="journal article" date="2023" name="bioRxiv">
        <title>Scaffold-level genome assemblies of two parasitoid biocontrol wasps reveal the parthenogenesis mechanism and an associated novel virus.</title>
        <authorList>
            <person name="Inwood S."/>
            <person name="Skelly J."/>
            <person name="Guhlin J."/>
            <person name="Harrop T."/>
            <person name="Goldson S."/>
            <person name="Dearden P."/>
        </authorList>
    </citation>
    <scope>NUCLEOTIDE SEQUENCE</scope>
    <source>
        <strain evidence="8">Lincoln</strain>
        <tissue evidence="8">Whole body</tissue>
    </source>
</reference>
<dbReference type="GO" id="GO:0004415">
    <property type="term" value="F:hyalurononglucosaminidase activity"/>
    <property type="evidence" value="ECO:0007669"/>
    <property type="project" value="UniProtKB-UniRule"/>
</dbReference>
<comment type="catalytic activity">
    <reaction evidence="7">
        <text>Random hydrolysis of (1-&gt;4)-linkages between N-acetyl-beta-D-glucosamine and D-glucuronate residues in hyaluronate.</text>
        <dbReference type="EC" id="3.2.1.35"/>
    </reaction>
</comment>
<proteinExistence type="inferred from homology"/>
<keyword evidence="9" id="KW-1185">Reference proteome</keyword>
<sequence>MNSWGFKFYWNAPTFMCHQYGINFAEVTRDYGIIQNNNDSFRGNKIAILYDPGMFPALIDNSTGVLQRRNGGVPQEGNLSKHLNLFQQHLNDQIDDNFSGLGIIDFESWRPIFRQHWMSLEIYKRLSIDIERNRHPWSSEKILESIATKRFEKSGQMFMDETLKLAKKLRPNAKWSYYAYPYCFNVSPNGPSHTQCSSQVQNENNRMSWLWTIEDILMPSVYLNSKLSGTDKLNLITGRINEALRLIRRYNLKTEIMLYFWPKYQDNRRKYLDKEDVINGFKAMINHNADGTIIWSSSQDVNSRQKCEEFMNYLHNILGPAVLSAKLYAEHHYHKNVGEIITNNNNKTSSVWFQDEIPYSISTT</sequence>
<dbReference type="Gene3D" id="3.20.20.70">
    <property type="entry name" value="Aldolase class I"/>
    <property type="match status" value="1"/>
</dbReference>
<accession>A0AA39KVY3</accession>
<dbReference type="InterPro" id="IPR001329">
    <property type="entry name" value="Venom_Hyaluronidase"/>
</dbReference>
<dbReference type="GO" id="GO:0006952">
    <property type="term" value="P:defense response"/>
    <property type="evidence" value="ECO:0007669"/>
    <property type="project" value="InterPro"/>
</dbReference>
<evidence type="ECO:0000256" key="7">
    <source>
        <dbReference type="RuleBase" id="RU610713"/>
    </source>
</evidence>
<evidence type="ECO:0000256" key="6">
    <source>
        <dbReference type="PIRSR" id="PIRSR038193-3"/>
    </source>
</evidence>
<dbReference type="GO" id="GO:0030214">
    <property type="term" value="P:hyaluronan catabolic process"/>
    <property type="evidence" value="ECO:0007669"/>
    <property type="project" value="TreeGrafter"/>
</dbReference>
<dbReference type="EMBL" id="JAQQBR010000005">
    <property type="protein sequence ID" value="KAK0175749.1"/>
    <property type="molecule type" value="Genomic_DNA"/>
</dbReference>
<evidence type="ECO:0000256" key="3">
    <source>
        <dbReference type="ARBA" id="ARBA00023180"/>
    </source>
</evidence>
<dbReference type="GO" id="GO:0005975">
    <property type="term" value="P:carbohydrate metabolic process"/>
    <property type="evidence" value="ECO:0007669"/>
    <property type="project" value="UniProtKB-UniRule"/>
</dbReference>
<evidence type="ECO:0000256" key="4">
    <source>
        <dbReference type="PIRNR" id="PIRNR038193"/>
    </source>
</evidence>
<organism evidence="8 9">
    <name type="scientific">Microctonus hyperodae</name>
    <name type="common">Parasitoid wasp</name>
    <dbReference type="NCBI Taxonomy" id="165561"/>
    <lineage>
        <taxon>Eukaryota</taxon>
        <taxon>Metazoa</taxon>
        <taxon>Ecdysozoa</taxon>
        <taxon>Arthropoda</taxon>
        <taxon>Hexapoda</taxon>
        <taxon>Insecta</taxon>
        <taxon>Pterygota</taxon>
        <taxon>Neoptera</taxon>
        <taxon>Endopterygota</taxon>
        <taxon>Hymenoptera</taxon>
        <taxon>Apocrita</taxon>
        <taxon>Ichneumonoidea</taxon>
        <taxon>Braconidae</taxon>
        <taxon>Euphorinae</taxon>
        <taxon>Microctonus</taxon>
    </lineage>
</organism>
<keyword evidence="7" id="KW-0378">Hydrolase</keyword>
<dbReference type="Proteomes" id="UP001168972">
    <property type="component" value="Unassembled WGS sequence"/>
</dbReference>
<dbReference type="PRINTS" id="PR00846">
    <property type="entry name" value="GLHYDRLASE56"/>
</dbReference>
<dbReference type="PRINTS" id="PR00847">
    <property type="entry name" value="HYALURONDASE"/>
</dbReference>
<dbReference type="PANTHER" id="PTHR11769">
    <property type="entry name" value="HYALURONIDASE"/>
    <property type="match status" value="1"/>
</dbReference>